<feature type="transmembrane region" description="Helical" evidence="7">
    <location>
        <begin position="262"/>
        <end position="281"/>
    </location>
</feature>
<dbReference type="EMBL" id="QVLU01000013">
    <property type="protein sequence ID" value="RGE70840.1"/>
    <property type="molecule type" value="Genomic_DNA"/>
</dbReference>
<keyword evidence="2 7" id="KW-0813">Transport</keyword>
<dbReference type="Gene3D" id="1.10.3720.10">
    <property type="entry name" value="MetI-like"/>
    <property type="match status" value="1"/>
</dbReference>
<dbReference type="PANTHER" id="PTHR43744">
    <property type="entry name" value="ABC TRANSPORTER PERMEASE PROTEIN MG189-RELATED-RELATED"/>
    <property type="match status" value="1"/>
</dbReference>
<evidence type="ECO:0000256" key="7">
    <source>
        <dbReference type="RuleBase" id="RU363032"/>
    </source>
</evidence>
<evidence type="ECO:0000259" key="8">
    <source>
        <dbReference type="PROSITE" id="PS50928"/>
    </source>
</evidence>
<feature type="transmembrane region" description="Helical" evidence="7">
    <location>
        <begin position="140"/>
        <end position="162"/>
    </location>
</feature>
<feature type="domain" description="ABC transmembrane type-1" evidence="8">
    <location>
        <begin position="73"/>
        <end position="281"/>
    </location>
</feature>
<evidence type="ECO:0000256" key="6">
    <source>
        <dbReference type="ARBA" id="ARBA00023136"/>
    </source>
</evidence>
<comment type="subcellular location">
    <subcellularLocation>
        <location evidence="1 7">Cell membrane</location>
        <topology evidence="1 7">Multi-pass membrane protein</topology>
    </subcellularLocation>
</comment>
<name>A0A3E3IUU0_9FIRM</name>
<keyword evidence="6 7" id="KW-0472">Membrane</keyword>
<dbReference type="GO" id="GO:0005886">
    <property type="term" value="C:plasma membrane"/>
    <property type="evidence" value="ECO:0007669"/>
    <property type="project" value="UniProtKB-SubCell"/>
</dbReference>
<dbReference type="SUPFAM" id="SSF161098">
    <property type="entry name" value="MetI-like"/>
    <property type="match status" value="1"/>
</dbReference>
<dbReference type="RefSeq" id="WP_117531025.1">
    <property type="nucleotide sequence ID" value="NZ_QVLU01000013.1"/>
</dbReference>
<dbReference type="Proteomes" id="UP000261166">
    <property type="component" value="Unassembled WGS sequence"/>
</dbReference>
<dbReference type="InterPro" id="IPR035906">
    <property type="entry name" value="MetI-like_sf"/>
</dbReference>
<evidence type="ECO:0000256" key="3">
    <source>
        <dbReference type="ARBA" id="ARBA00022475"/>
    </source>
</evidence>
<keyword evidence="3" id="KW-1003">Cell membrane</keyword>
<dbReference type="InterPro" id="IPR000515">
    <property type="entry name" value="MetI-like"/>
</dbReference>
<dbReference type="GO" id="GO:0055085">
    <property type="term" value="P:transmembrane transport"/>
    <property type="evidence" value="ECO:0007669"/>
    <property type="project" value="InterPro"/>
</dbReference>
<protein>
    <submittedName>
        <fullName evidence="9">Carbohydrate ABC transporter permease</fullName>
    </submittedName>
</protein>
<sequence length="296" mass="33244">MRTKDNTKWKLLSNAVLILFTLCALLPFILLIIASFTDETAAVTNGYSFFPEKWSIGAYTYILKQWETIGRGYINTIFVTLVGTALSMVITSLFAYTLSNDRLPGVRILNFLCIFTMLFSGGQVASYYIWSNWFHIRDTIWVLVFPGWMMSAFNVILVKNYYKTSIPASLKEAAKIDGCGEFGVFMRIVLPLSVPINATIGLMTGLSYWNDWINGIYYLTERNGSKYYTIQIILNQISDSIAYLQKNATAVTIGANFPSTTARMAIAVTGVLPVLIVYPFLQKYFVKGITLGAVKE</sequence>
<comment type="similarity">
    <text evidence="7">Belongs to the binding-protein-dependent transport system permease family.</text>
</comment>
<dbReference type="CDD" id="cd06261">
    <property type="entry name" value="TM_PBP2"/>
    <property type="match status" value="1"/>
</dbReference>
<evidence type="ECO:0000256" key="2">
    <source>
        <dbReference type="ARBA" id="ARBA00022448"/>
    </source>
</evidence>
<feature type="transmembrane region" description="Helical" evidence="7">
    <location>
        <begin position="73"/>
        <end position="96"/>
    </location>
</feature>
<dbReference type="PANTHER" id="PTHR43744:SF9">
    <property type="entry name" value="POLYGALACTURONAN_RHAMNOGALACTURONAN TRANSPORT SYSTEM PERMEASE PROTEIN YTCP"/>
    <property type="match status" value="1"/>
</dbReference>
<reference evidence="9 10" key="1">
    <citation type="submission" date="2018-08" db="EMBL/GenBank/DDBJ databases">
        <title>A genome reference for cultivated species of the human gut microbiota.</title>
        <authorList>
            <person name="Zou Y."/>
            <person name="Xue W."/>
            <person name="Luo G."/>
        </authorList>
    </citation>
    <scope>NUCLEOTIDE SEQUENCE [LARGE SCALE GENOMIC DNA]</scope>
    <source>
        <strain evidence="9 10">AF26-4BH</strain>
    </source>
</reference>
<dbReference type="AlphaFoldDB" id="A0A3E3IUU0"/>
<gene>
    <name evidence="9" type="ORF">DWY69_15020</name>
</gene>
<proteinExistence type="inferred from homology"/>
<evidence type="ECO:0000256" key="1">
    <source>
        <dbReference type="ARBA" id="ARBA00004651"/>
    </source>
</evidence>
<feature type="transmembrane region" description="Helical" evidence="7">
    <location>
        <begin position="12"/>
        <end position="36"/>
    </location>
</feature>
<keyword evidence="4 7" id="KW-0812">Transmembrane</keyword>
<feature type="transmembrane region" description="Helical" evidence="7">
    <location>
        <begin position="182"/>
        <end position="209"/>
    </location>
</feature>
<dbReference type="Pfam" id="PF00528">
    <property type="entry name" value="BPD_transp_1"/>
    <property type="match status" value="1"/>
</dbReference>
<evidence type="ECO:0000313" key="10">
    <source>
        <dbReference type="Proteomes" id="UP000261166"/>
    </source>
</evidence>
<organism evidence="9 10">
    <name type="scientific">Eisenbergiella massiliensis</name>
    <dbReference type="NCBI Taxonomy" id="1720294"/>
    <lineage>
        <taxon>Bacteria</taxon>
        <taxon>Bacillati</taxon>
        <taxon>Bacillota</taxon>
        <taxon>Clostridia</taxon>
        <taxon>Lachnospirales</taxon>
        <taxon>Lachnospiraceae</taxon>
        <taxon>Eisenbergiella</taxon>
    </lineage>
</organism>
<evidence type="ECO:0000256" key="5">
    <source>
        <dbReference type="ARBA" id="ARBA00022989"/>
    </source>
</evidence>
<evidence type="ECO:0000256" key="4">
    <source>
        <dbReference type="ARBA" id="ARBA00022692"/>
    </source>
</evidence>
<feature type="transmembrane region" description="Helical" evidence="7">
    <location>
        <begin position="108"/>
        <end position="128"/>
    </location>
</feature>
<evidence type="ECO:0000313" key="9">
    <source>
        <dbReference type="EMBL" id="RGE70840.1"/>
    </source>
</evidence>
<keyword evidence="5 7" id="KW-1133">Transmembrane helix</keyword>
<comment type="caution">
    <text evidence="9">The sequence shown here is derived from an EMBL/GenBank/DDBJ whole genome shotgun (WGS) entry which is preliminary data.</text>
</comment>
<dbReference type="OrthoDB" id="157184at2"/>
<dbReference type="PROSITE" id="PS50928">
    <property type="entry name" value="ABC_TM1"/>
    <property type="match status" value="1"/>
</dbReference>
<accession>A0A3E3IUU0</accession>